<protein>
    <recommendedName>
        <fullName evidence="5">NADH dehydrogenase [ubiquinone] 1 alpha subcomplex subunit</fullName>
    </recommendedName>
</protein>
<dbReference type="GO" id="GO:0045271">
    <property type="term" value="C:respiratory chain complex I"/>
    <property type="evidence" value="ECO:0007669"/>
    <property type="project" value="InterPro"/>
</dbReference>
<dbReference type="AlphaFoldDB" id="A0A067MCY8"/>
<evidence type="ECO:0008006" key="5">
    <source>
        <dbReference type="Google" id="ProtNLM"/>
    </source>
</evidence>
<keyword evidence="4" id="KW-1185">Reference proteome</keyword>
<dbReference type="Proteomes" id="UP000027195">
    <property type="component" value="Unassembled WGS sequence"/>
</dbReference>
<dbReference type="Pfam" id="PF05071">
    <property type="entry name" value="NDUFA12"/>
    <property type="match status" value="1"/>
</dbReference>
<proteinExistence type="inferred from homology"/>
<dbReference type="EMBL" id="KL198044">
    <property type="protein sequence ID" value="KDQ13399.1"/>
    <property type="molecule type" value="Genomic_DNA"/>
</dbReference>
<dbReference type="PANTHER" id="PTHR32470">
    <property type="entry name" value="ADH DEHYDROGENASE [UBIQUINONE] 1 ALPHA SUBCOMPLEX ASSEMBLY FACTOR 2"/>
    <property type="match status" value="1"/>
</dbReference>
<organism evidence="3 4">
    <name type="scientific">Botryobasidium botryosum (strain FD-172 SS1)</name>
    <dbReference type="NCBI Taxonomy" id="930990"/>
    <lineage>
        <taxon>Eukaryota</taxon>
        <taxon>Fungi</taxon>
        <taxon>Dikarya</taxon>
        <taxon>Basidiomycota</taxon>
        <taxon>Agaricomycotina</taxon>
        <taxon>Agaricomycetes</taxon>
        <taxon>Cantharellales</taxon>
        <taxon>Botryobasidiaceae</taxon>
        <taxon>Botryobasidium</taxon>
    </lineage>
</organism>
<dbReference type="GO" id="GO:0032981">
    <property type="term" value="P:mitochondrial respiratory chain complex I assembly"/>
    <property type="evidence" value="ECO:0007669"/>
    <property type="project" value="TreeGrafter"/>
</dbReference>
<accession>A0A067MCY8</accession>
<gene>
    <name evidence="3" type="ORF">BOTBODRAFT_56184</name>
</gene>
<evidence type="ECO:0000256" key="2">
    <source>
        <dbReference type="SAM" id="MobiDB-lite"/>
    </source>
</evidence>
<dbReference type="HOGENOM" id="CLU_100704_0_0_1"/>
<evidence type="ECO:0000313" key="3">
    <source>
        <dbReference type="EMBL" id="KDQ13399.1"/>
    </source>
</evidence>
<dbReference type="PANTHER" id="PTHR32470:SF2">
    <property type="entry name" value="NADH DEHYDROGENASE [UBIQUINONE] 1 ALPHA SUBCOMPLEX ASSEMBLY FACTOR 2"/>
    <property type="match status" value="1"/>
</dbReference>
<evidence type="ECO:0000256" key="1">
    <source>
        <dbReference type="ARBA" id="ARBA00007355"/>
    </source>
</evidence>
<dbReference type="InterPro" id="IPR052618">
    <property type="entry name" value="ComplexI_NDUFA12"/>
</dbReference>
<name>A0A067MCY8_BOTB1</name>
<feature type="region of interest" description="Disordered" evidence="2">
    <location>
        <begin position="114"/>
        <end position="183"/>
    </location>
</feature>
<sequence length="183" mass="20828">MVLGRIWRAIANRPNKHYVGRDLQGNQFFEYPSSTDDPRRTKRKVEYKQDGSKDMWDYALRTGNLPIQWTAWLSHTRPHPPTLEELEHDLARRHRVLTNAAILETRDQEERKLQRLAASNDASSAPAVDQPSERQHAAPTPTPAPSTPAQAETTKPAPENPWKAAEKTAEPESWAPRTIRRGA</sequence>
<comment type="similarity">
    <text evidence="1">Belongs to the complex I NDUFA12 subunit family.</text>
</comment>
<dbReference type="GO" id="GO:0005739">
    <property type="term" value="C:mitochondrion"/>
    <property type="evidence" value="ECO:0007669"/>
    <property type="project" value="TreeGrafter"/>
</dbReference>
<dbReference type="InParanoid" id="A0A067MCY8"/>
<dbReference type="STRING" id="930990.A0A067MCY8"/>
<evidence type="ECO:0000313" key="4">
    <source>
        <dbReference type="Proteomes" id="UP000027195"/>
    </source>
</evidence>
<dbReference type="OrthoDB" id="10255576at2759"/>
<dbReference type="InterPro" id="IPR007763">
    <property type="entry name" value="NDUFA12"/>
</dbReference>
<reference evidence="4" key="1">
    <citation type="journal article" date="2014" name="Proc. Natl. Acad. Sci. U.S.A.">
        <title>Extensive sampling of basidiomycete genomes demonstrates inadequacy of the white-rot/brown-rot paradigm for wood decay fungi.</title>
        <authorList>
            <person name="Riley R."/>
            <person name="Salamov A.A."/>
            <person name="Brown D.W."/>
            <person name="Nagy L.G."/>
            <person name="Floudas D."/>
            <person name="Held B.W."/>
            <person name="Levasseur A."/>
            <person name="Lombard V."/>
            <person name="Morin E."/>
            <person name="Otillar R."/>
            <person name="Lindquist E.A."/>
            <person name="Sun H."/>
            <person name="LaButti K.M."/>
            <person name="Schmutz J."/>
            <person name="Jabbour D."/>
            <person name="Luo H."/>
            <person name="Baker S.E."/>
            <person name="Pisabarro A.G."/>
            <person name="Walton J.D."/>
            <person name="Blanchette R.A."/>
            <person name="Henrissat B."/>
            <person name="Martin F."/>
            <person name="Cullen D."/>
            <person name="Hibbett D.S."/>
            <person name="Grigoriev I.V."/>
        </authorList>
    </citation>
    <scope>NUCLEOTIDE SEQUENCE [LARGE SCALE GENOMIC DNA]</scope>
    <source>
        <strain evidence="4">FD-172 SS1</strain>
    </source>
</reference>